<feature type="domain" description="RPGR-interacting protein 1 first C2" evidence="7">
    <location>
        <begin position="514"/>
        <end position="653"/>
    </location>
</feature>
<dbReference type="GO" id="GO:0005856">
    <property type="term" value="C:cytoskeleton"/>
    <property type="evidence" value="ECO:0007669"/>
    <property type="project" value="UniProtKB-ARBA"/>
</dbReference>
<feature type="compositionally biased region" description="Basic and acidic residues" evidence="6">
    <location>
        <begin position="134"/>
        <end position="148"/>
    </location>
</feature>
<feature type="compositionally biased region" description="Polar residues" evidence="6">
    <location>
        <begin position="169"/>
        <end position="210"/>
    </location>
</feature>
<dbReference type="GO" id="GO:0005929">
    <property type="term" value="C:cilium"/>
    <property type="evidence" value="ECO:0007669"/>
    <property type="project" value="UniProtKB-SubCell"/>
</dbReference>
<evidence type="ECO:0000259" key="8">
    <source>
        <dbReference type="Pfam" id="PF18111"/>
    </source>
</evidence>
<feature type="region of interest" description="Disordered" evidence="6">
    <location>
        <begin position="127"/>
        <end position="157"/>
    </location>
</feature>
<evidence type="ECO:0000256" key="5">
    <source>
        <dbReference type="ARBA" id="ARBA00023273"/>
    </source>
</evidence>
<feature type="compositionally biased region" description="Basic and acidic residues" evidence="6">
    <location>
        <begin position="220"/>
        <end position="237"/>
    </location>
</feature>
<keyword evidence="4" id="KW-0969">Cilium</keyword>
<evidence type="ECO:0000259" key="7">
    <source>
        <dbReference type="Pfam" id="PF11618"/>
    </source>
</evidence>
<feature type="compositionally biased region" description="Basic and acidic residues" evidence="6">
    <location>
        <begin position="813"/>
        <end position="826"/>
    </location>
</feature>
<comment type="subcellular location">
    <subcellularLocation>
        <location evidence="1">Cell projection</location>
        <location evidence="1">Cilium</location>
    </subcellularLocation>
</comment>
<evidence type="ECO:0000256" key="3">
    <source>
        <dbReference type="ARBA" id="ARBA00023054"/>
    </source>
</evidence>
<feature type="region of interest" description="Disordered" evidence="6">
    <location>
        <begin position="169"/>
        <end position="238"/>
    </location>
</feature>
<dbReference type="AlphaFoldDB" id="A0A7R9PM74"/>
<dbReference type="Gene3D" id="2.60.40.150">
    <property type="entry name" value="C2 domain"/>
    <property type="match status" value="2"/>
</dbReference>
<sequence>MQLLEQLQNHQQEERHEPPTENSAQEKLIREQVRILEDSLKREQEERESLGKKMELEKQEVSSLRQEHHQLLKKLHTLESIMNNTNTNLLPTNSQTEKTTNDRYTLASEKTHQMTYDVPLVNLETAKSNVLEGETSKRREKSSLREQESNPNLQNDLISEAEVYEDQVRTSTFKEPTGNLTNNSVEDNSLTTEPNTQGRGPSILNSSARSFISDEFLSSDVDKQDPRSKPQEKDERIPSLLQTASVVMSRLHSANTNEHTRKLTQAEPMHLIIQPPGPSYISLEPSNFIKDKFIRKGQSISEADVQLLNPNAPDTDSASLRVLIAAPLEPLAEKTPLQEETDVQTHDGCTDQVPPPKDSSHIKIRKISHENDMKIIPSDHECLSTHLDDSPVILTGQYPDTIPPSHSEDVDQIIHSGNEKLSKARQIELARELAGCQELLRMQCNLNAVYKKELVSLGQQLSQRESNEAKMISNMKKIIQSQIDHINKLHKDTLASSERFIHRLSRNEQSSLTVGQNQGLFELHIQHLKLYPEFVSLWDSEVPGVFLSWVFFDKDVAKTPTKEGLDINFSHSVVYRVDINHAFFNYLLFEECAVDLQILIKGSWESMGQGALHFAELLNYPNNKLHLTIPIVGPHENNPHTELGILQCWFRMNCLLEQIENFKHELKRRDIKPTSKVFNPEHYYPSSSLPYELSNLSESLIPSMPIPEVFTHEAPPSEVSILKASLSEALMPATPKPAARRKKKSPSLRKPSVIKKVQSIEIAPAGKRISVLEKVPILDETSSISDYHKTTTISAAVHPTPAPRKGTTGLADPPKKSNEDREEEKTATPLMPAILPVAQQDSKAIFKELANALVVLSSTAEDGEIEVRISGLEEDALVIDINYLWMAPLSSPMLDFAMKQFYIDYTFLENFGENMETKSVHRSEIIDNMLHFNYSQKFSVNKGTHEHQHKLLAEMLNKSTSDHEACKIRFVVVSEPSEEDSFMQDCEEIGYATLDMVEVLNCDGNWANFDIAVINNNGDMVGTLNINIGGIDTIKKVARELNILQ</sequence>
<evidence type="ECO:0008006" key="10">
    <source>
        <dbReference type="Google" id="ProtNLM"/>
    </source>
</evidence>
<feature type="region of interest" description="Disordered" evidence="6">
    <location>
        <begin position="732"/>
        <end position="751"/>
    </location>
</feature>
<dbReference type="EMBL" id="OE841431">
    <property type="protein sequence ID" value="CAD7595699.1"/>
    <property type="molecule type" value="Genomic_DNA"/>
</dbReference>
<dbReference type="InterPro" id="IPR031139">
    <property type="entry name" value="RPGRIP1_fam"/>
</dbReference>
<dbReference type="SUPFAM" id="SSF49562">
    <property type="entry name" value="C2 domain (Calcium/lipid-binding domain, CaLB)"/>
    <property type="match status" value="1"/>
</dbReference>
<dbReference type="InterPro" id="IPR021656">
    <property type="entry name" value="C2-C2_1"/>
</dbReference>
<feature type="region of interest" description="Disordered" evidence="6">
    <location>
        <begin position="1"/>
        <end position="28"/>
    </location>
</feature>
<keyword evidence="3" id="KW-0175">Coiled coil</keyword>
<evidence type="ECO:0000256" key="4">
    <source>
        <dbReference type="ARBA" id="ARBA00023069"/>
    </source>
</evidence>
<dbReference type="Pfam" id="PF18111">
    <property type="entry name" value="RPGR1_C"/>
    <property type="match status" value="1"/>
</dbReference>
<gene>
    <name evidence="9" type="ORF">TGEB3V08_LOCUS6136</name>
</gene>
<feature type="region of interest" description="Disordered" evidence="6">
    <location>
        <begin position="337"/>
        <end position="360"/>
    </location>
</feature>
<keyword evidence="5" id="KW-0966">Cell projection</keyword>
<feature type="domain" description="RPGRIP1 C-terminal" evidence="8">
    <location>
        <begin position="874"/>
        <end position="1039"/>
    </location>
</feature>
<dbReference type="Pfam" id="PF11618">
    <property type="entry name" value="C2-C2_1"/>
    <property type="match status" value="1"/>
</dbReference>
<evidence type="ECO:0000313" key="9">
    <source>
        <dbReference type="EMBL" id="CAD7595699.1"/>
    </source>
</evidence>
<feature type="compositionally biased region" description="Basic residues" evidence="6">
    <location>
        <begin position="738"/>
        <end position="747"/>
    </location>
</feature>
<name>A0A7R9PM74_TIMGE</name>
<dbReference type="PANTHER" id="PTHR14240">
    <property type="entry name" value="RETINITIS PIGMENTOSA GTPASE REGULATOR-INTERACTING PROTEIN"/>
    <property type="match status" value="1"/>
</dbReference>
<dbReference type="InterPro" id="IPR041091">
    <property type="entry name" value="RPGRIP1_C"/>
</dbReference>
<accession>A0A7R9PM74</accession>
<protein>
    <recommendedName>
        <fullName evidence="10">RPGRIP1 C-terminal domain-containing protein</fullName>
    </recommendedName>
</protein>
<evidence type="ECO:0000256" key="6">
    <source>
        <dbReference type="SAM" id="MobiDB-lite"/>
    </source>
</evidence>
<feature type="region of interest" description="Disordered" evidence="6">
    <location>
        <begin position="793"/>
        <end position="827"/>
    </location>
</feature>
<feature type="compositionally biased region" description="Low complexity" evidence="6">
    <location>
        <begin position="1"/>
        <end position="10"/>
    </location>
</feature>
<reference evidence="9" key="1">
    <citation type="submission" date="2020-11" db="EMBL/GenBank/DDBJ databases">
        <authorList>
            <person name="Tran Van P."/>
        </authorList>
    </citation>
    <scope>NUCLEOTIDE SEQUENCE</scope>
</reference>
<dbReference type="InterPro" id="IPR035892">
    <property type="entry name" value="C2_domain_sf"/>
</dbReference>
<proteinExistence type="inferred from homology"/>
<evidence type="ECO:0000256" key="1">
    <source>
        <dbReference type="ARBA" id="ARBA00004138"/>
    </source>
</evidence>
<organism evidence="9">
    <name type="scientific">Timema genevievae</name>
    <name type="common">Walking stick</name>
    <dbReference type="NCBI Taxonomy" id="629358"/>
    <lineage>
        <taxon>Eukaryota</taxon>
        <taxon>Metazoa</taxon>
        <taxon>Ecdysozoa</taxon>
        <taxon>Arthropoda</taxon>
        <taxon>Hexapoda</taxon>
        <taxon>Insecta</taxon>
        <taxon>Pterygota</taxon>
        <taxon>Neoptera</taxon>
        <taxon>Polyneoptera</taxon>
        <taxon>Phasmatodea</taxon>
        <taxon>Timematodea</taxon>
        <taxon>Timematoidea</taxon>
        <taxon>Timematidae</taxon>
        <taxon>Timema</taxon>
    </lineage>
</organism>
<comment type="similarity">
    <text evidence="2">Belongs to the RPGRIP1 family.</text>
</comment>
<evidence type="ECO:0000256" key="2">
    <source>
        <dbReference type="ARBA" id="ARBA00006042"/>
    </source>
</evidence>